<dbReference type="EMBL" id="CP098502">
    <property type="protein sequence ID" value="UTI66953.1"/>
    <property type="molecule type" value="Genomic_DNA"/>
</dbReference>
<reference evidence="1 2" key="1">
    <citation type="submission" date="2022-06" db="EMBL/GenBank/DDBJ databases">
        <title>Paraconexibacter antarcticus.</title>
        <authorList>
            <person name="Kim C.S."/>
        </authorList>
    </citation>
    <scope>NUCLEOTIDE SEQUENCE [LARGE SCALE GENOMIC DNA]</scope>
    <source>
        <strain evidence="1 2">02-257</strain>
    </source>
</reference>
<organism evidence="1 2">
    <name type="scientific">Paraconexibacter antarcticus</name>
    <dbReference type="NCBI Taxonomy" id="2949664"/>
    <lineage>
        <taxon>Bacteria</taxon>
        <taxon>Bacillati</taxon>
        <taxon>Actinomycetota</taxon>
        <taxon>Thermoleophilia</taxon>
        <taxon>Solirubrobacterales</taxon>
        <taxon>Paraconexibacteraceae</taxon>
        <taxon>Paraconexibacter</taxon>
    </lineage>
</organism>
<gene>
    <name evidence="1" type="ORF">NBH00_12265</name>
</gene>
<accession>A0ABY5DY39</accession>
<proteinExistence type="predicted"/>
<sequence length="251" mass="27288">MSSWEETDSPHFAARHDSVDSGDVVAVLELLEGTRQRLGRLFPDLPEVVDVVLHGTRAQLYAAQPELGLIMRLTSPAARRYLVGWPTTDSMHLLAPRHADARASNVPGSHEMATLAPAALYAQLVVGHNNPDLPPPFRARSVRHMLRWAWLWAGAGQFFGGQTPYARPAIARRLREGGEPSFPPSVKDALLLGGSVLDLLAQERGEQHVVSIACRLPDGSPESALERAFGTSLVNAGGLWRTHLARLAGQQ</sequence>
<evidence type="ECO:0000313" key="2">
    <source>
        <dbReference type="Proteomes" id="UP001056035"/>
    </source>
</evidence>
<name>A0ABY5DY39_9ACTN</name>
<dbReference type="RefSeq" id="WP_254573605.1">
    <property type="nucleotide sequence ID" value="NZ_CP098502.1"/>
</dbReference>
<protein>
    <submittedName>
        <fullName evidence="1">Uncharacterized protein</fullName>
    </submittedName>
</protein>
<dbReference type="Proteomes" id="UP001056035">
    <property type="component" value="Chromosome"/>
</dbReference>
<evidence type="ECO:0000313" key="1">
    <source>
        <dbReference type="EMBL" id="UTI66953.1"/>
    </source>
</evidence>
<keyword evidence="2" id="KW-1185">Reference proteome</keyword>